<protein>
    <recommendedName>
        <fullName evidence="4">YceK/YidQ family lipoprotein</fullName>
    </recommendedName>
</protein>
<gene>
    <name evidence="2" type="ORF">D1614_18115</name>
</gene>
<proteinExistence type="predicted"/>
<evidence type="ECO:0000256" key="1">
    <source>
        <dbReference type="SAM" id="SignalP"/>
    </source>
</evidence>
<feature type="chain" id="PRO_5017221774" description="YceK/YidQ family lipoprotein" evidence="1">
    <location>
        <begin position="23"/>
        <end position="77"/>
    </location>
</feature>
<name>A0A399SX20_9BACT</name>
<keyword evidence="3" id="KW-1185">Reference proteome</keyword>
<evidence type="ECO:0008006" key="4">
    <source>
        <dbReference type="Google" id="ProtNLM"/>
    </source>
</evidence>
<dbReference type="OrthoDB" id="772948at2"/>
<evidence type="ECO:0000313" key="2">
    <source>
        <dbReference type="EMBL" id="RIJ46587.1"/>
    </source>
</evidence>
<dbReference type="PROSITE" id="PS51257">
    <property type="entry name" value="PROKAR_LIPOPROTEIN"/>
    <property type="match status" value="1"/>
</dbReference>
<dbReference type="EMBL" id="QWGR01000013">
    <property type="protein sequence ID" value="RIJ46587.1"/>
    <property type="molecule type" value="Genomic_DNA"/>
</dbReference>
<organism evidence="2 3">
    <name type="scientific">Maribellus luteus</name>
    <dbReference type="NCBI Taxonomy" id="2305463"/>
    <lineage>
        <taxon>Bacteria</taxon>
        <taxon>Pseudomonadati</taxon>
        <taxon>Bacteroidota</taxon>
        <taxon>Bacteroidia</taxon>
        <taxon>Marinilabiliales</taxon>
        <taxon>Prolixibacteraceae</taxon>
        <taxon>Maribellus</taxon>
    </lineage>
</organism>
<reference evidence="2 3" key="1">
    <citation type="submission" date="2018-08" db="EMBL/GenBank/DDBJ databases">
        <title>Pallidiluteibacterium maritimus gen. nov., sp. nov., isolated from coastal sediment.</title>
        <authorList>
            <person name="Zhou L.Y."/>
        </authorList>
    </citation>
    <scope>NUCLEOTIDE SEQUENCE [LARGE SCALE GENOMIC DNA]</scope>
    <source>
        <strain evidence="2 3">XSD2</strain>
    </source>
</reference>
<dbReference type="AlphaFoldDB" id="A0A399SX20"/>
<keyword evidence="1" id="KW-0732">Signal</keyword>
<dbReference type="RefSeq" id="WP_119439395.1">
    <property type="nucleotide sequence ID" value="NZ_QWGR01000013.1"/>
</dbReference>
<accession>A0A399SX20</accession>
<dbReference type="Proteomes" id="UP000265926">
    <property type="component" value="Unassembled WGS sequence"/>
</dbReference>
<sequence length="77" mass="8228">MRSKILTYLFVFMLAVSLSSCATVFGGKVSTCQKTKPAAGEPARDVRVGALIADILLFWPGAIVDFATGAIYKPCDK</sequence>
<comment type="caution">
    <text evidence="2">The sequence shown here is derived from an EMBL/GenBank/DDBJ whole genome shotgun (WGS) entry which is preliminary data.</text>
</comment>
<feature type="signal peptide" evidence="1">
    <location>
        <begin position="1"/>
        <end position="22"/>
    </location>
</feature>
<evidence type="ECO:0000313" key="3">
    <source>
        <dbReference type="Proteomes" id="UP000265926"/>
    </source>
</evidence>